<gene>
    <name evidence="3" type="ORF">EV667_1617</name>
</gene>
<dbReference type="RefSeq" id="WP_131834718.1">
    <property type="nucleotide sequence ID" value="NZ_SMFY01000001.1"/>
</dbReference>
<dbReference type="InterPro" id="IPR000620">
    <property type="entry name" value="EamA_dom"/>
</dbReference>
<dbReference type="InterPro" id="IPR037185">
    <property type="entry name" value="EmrE-like"/>
</dbReference>
<feature type="transmembrane region" description="Helical" evidence="1">
    <location>
        <begin position="316"/>
        <end position="332"/>
    </location>
</feature>
<dbReference type="EMBL" id="SMFY01000001">
    <property type="protein sequence ID" value="TCK31507.1"/>
    <property type="molecule type" value="Genomic_DNA"/>
</dbReference>
<feature type="domain" description="EamA" evidence="2">
    <location>
        <begin position="193"/>
        <end position="330"/>
    </location>
</feature>
<dbReference type="GO" id="GO:0016020">
    <property type="term" value="C:membrane"/>
    <property type="evidence" value="ECO:0007669"/>
    <property type="project" value="InterPro"/>
</dbReference>
<feature type="transmembrane region" description="Helical" evidence="1">
    <location>
        <begin position="158"/>
        <end position="181"/>
    </location>
</feature>
<feature type="transmembrane region" description="Helical" evidence="1">
    <location>
        <begin position="33"/>
        <end position="54"/>
    </location>
</feature>
<feature type="transmembrane region" description="Helical" evidence="1">
    <location>
        <begin position="100"/>
        <end position="120"/>
    </location>
</feature>
<keyword evidence="1" id="KW-1133">Transmembrane helix</keyword>
<feature type="transmembrane region" description="Helical" evidence="1">
    <location>
        <begin position="290"/>
        <end position="310"/>
    </location>
</feature>
<dbReference type="Proteomes" id="UP000295030">
    <property type="component" value="Unassembled WGS sequence"/>
</dbReference>
<evidence type="ECO:0000313" key="3">
    <source>
        <dbReference type="EMBL" id="TCK31507.1"/>
    </source>
</evidence>
<comment type="caution">
    <text evidence="3">The sequence shown here is derived from an EMBL/GenBank/DDBJ whole genome shotgun (WGS) entry which is preliminary data.</text>
</comment>
<keyword evidence="4" id="KW-1185">Reference proteome</keyword>
<name>A0A4R1I7W0_ANCAQ</name>
<keyword evidence="1" id="KW-0812">Transmembrane</keyword>
<dbReference type="PANTHER" id="PTHR22911">
    <property type="entry name" value="ACYL-MALONYL CONDENSING ENZYME-RELATED"/>
    <property type="match status" value="1"/>
</dbReference>
<reference evidence="3 4" key="1">
    <citation type="submission" date="2019-03" db="EMBL/GenBank/DDBJ databases">
        <title>Genomic Encyclopedia of Type Strains, Phase IV (KMG-IV): sequencing the most valuable type-strain genomes for metagenomic binning, comparative biology and taxonomic classification.</title>
        <authorList>
            <person name="Goeker M."/>
        </authorList>
    </citation>
    <scope>NUCLEOTIDE SEQUENCE [LARGE SCALE GENOMIC DNA]</scope>
    <source>
        <strain evidence="3 4">DSM 101</strain>
    </source>
</reference>
<organism evidence="3 4">
    <name type="scientific">Ancylobacter aquaticus</name>
    <dbReference type="NCBI Taxonomy" id="100"/>
    <lineage>
        <taxon>Bacteria</taxon>
        <taxon>Pseudomonadati</taxon>
        <taxon>Pseudomonadota</taxon>
        <taxon>Alphaproteobacteria</taxon>
        <taxon>Hyphomicrobiales</taxon>
        <taxon>Xanthobacteraceae</taxon>
        <taxon>Ancylobacter</taxon>
    </lineage>
</organism>
<dbReference type="PANTHER" id="PTHR22911:SF76">
    <property type="entry name" value="EAMA DOMAIN-CONTAINING PROTEIN"/>
    <property type="match status" value="1"/>
</dbReference>
<feature type="transmembrane region" description="Helical" evidence="1">
    <location>
        <begin position="222"/>
        <end position="248"/>
    </location>
</feature>
<feature type="transmembrane region" description="Helical" evidence="1">
    <location>
        <begin position="187"/>
        <end position="210"/>
    </location>
</feature>
<proteinExistence type="predicted"/>
<dbReference type="SUPFAM" id="SSF103481">
    <property type="entry name" value="Multidrug resistance efflux transporter EmrE"/>
    <property type="match status" value="2"/>
</dbReference>
<keyword evidence="1" id="KW-0472">Membrane</keyword>
<dbReference type="AlphaFoldDB" id="A0A4R1I7W0"/>
<accession>A0A4R1I7W0</accession>
<feature type="transmembrane region" description="Helical" evidence="1">
    <location>
        <begin position="60"/>
        <end position="79"/>
    </location>
</feature>
<feature type="transmembrane region" description="Helical" evidence="1">
    <location>
        <begin position="132"/>
        <end position="151"/>
    </location>
</feature>
<feature type="transmembrane region" description="Helical" evidence="1">
    <location>
        <begin position="260"/>
        <end position="283"/>
    </location>
</feature>
<evidence type="ECO:0000256" key="1">
    <source>
        <dbReference type="SAM" id="Phobius"/>
    </source>
</evidence>
<dbReference type="OrthoDB" id="8770617at2"/>
<evidence type="ECO:0000313" key="4">
    <source>
        <dbReference type="Proteomes" id="UP000295030"/>
    </source>
</evidence>
<feature type="domain" description="EamA" evidence="2">
    <location>
        <begin position="34"/>
        <end position="174"/>
    </location>
</feature>
<sequence length="335" mass="34089">MSPPPAAVIEPLLGILPDPSPSMVRDTQLRRQAFLAVILAAMCIGFSAPLVRLADAGPAAIGFWRLFFALGPAMVWAYAEHRSRVRHARLAGATALRPSLRQVLLAMLAGLFFGADLIVFHKGLALTSTANALLLGNLAVVFVFAFGWLILRERPTRGLMVALVLALTGTAIIIGSSAVGGSRPGTYAVSVAGDILCVGAALAYASYMLATRAVRRAGRGDAVPLGGGMVSLIASATGAVVCLGWAVASGETLIPQSLQGLLAVIGLGLIAHATGQGLATFALGRLPAGVISVVLLLQIVVGTALAALLFGEVPSLVVLVGGLLVVAGVTTARPG</sequence>
<dbReference type="Pfam" id="PF00892">
    <property type="entry name" value="EamA"/>
    <property type="match status" value="2"/>
</dbReference>
<protein>
    <submittedName>
        <fullName evidence="3">EamA-like transporter family protein</fullName>
    </submittedName>
</protein>
<evidence type="ECO:0000259" key="2">
    <source>
        <dbReference type="Pfam" id="PF00892"/>
    </source>
</evidence>